<evidence type="ECO:0000256" key="3">
    <source>
        <dbReference type="ARBA" id="ARBA00023054"/>
    </source>
</evidence>
<dbReference type="InterPro" id="IPR010809">
    <property type="entry name" value="FliD_C"/>
</dbReference>
<dbReference type="Pfam" id="PF02465">
    <property type="entry name" value="FliD_N"/>
    <property type="match status" value="1"/>
</dbReference>
<dbReference type="PANTHER" id="PTHR30288:SF0">
    <property type="entry name" value="FLAGELLAR HOOK-ASSOCIATED PROTEIN 2"/>
    <property type="match status" value="1"/>
</dbReference>
<evidence type="ECO:0000259" key="7">
    <source>
        <dbReference type="Pfam" id="PF07195"/>
    </source>
</evidence>
<dbReference type="Proteomes" id="UP001597106">
    <property type="component" value="Unassembled WGS sequence"/>
</dbReference>
<dbReference type="RefSeq" id="WP_275354919.1">
    <property type="nucleotide sequence ID" value="NZ_JBHTJW010000002.1"/>
</dbReference>
<comment type="subcellular location">
    <subcellularLocation>
        <location evidence="5">Secreted</location>
    </subcellularLocation>
    <subcellularLocation>
        <location evidence="5">Bacterial flagellum</location>
    </subcellularLocation>
</comment>
<keyword evidence="8" id="KW-0969">Cilium</keyword>
<keyword evidence="8" id="KW-0282">Flagellum</keyword>
<keyword evidence="8" id="KW-0966">Cell projection</keyword>
<evidence type="ECO:0000313" key="9">
    <source>
        <dbReference type="Proteomes" id="UP001597106"/>
    </source>
</evidence>
<name>A0ABW3GJ14_9PROT</name>
<reference evidence="9" key="1">
    <citation type="journal article" date="2019" name="Int. J. Syst. Evol. Microbiol.">
        <title>The Global Catalogue of Microorganisms (GCM) 10K type strain sequencing project: providing services to taxonomists for standard genome sequencing and annotation.</title>
        <authorList>
            <consortium name="The Broad Institute Genomics Platform"/>
            <consortium name="The Broad Institute Genome Sequencing Center for Infectious Disease"/>
            <person name="Wu L."/>
            <person name="Ma J."/>
        </authorList>
    </citation>
    <scope>NUCLEOTIDE SEQUENCE [LARGE SCALE GENOMIC DNA]</scope>
    <source>
        <strain evidence="9">CCUG 59685</strain>
    </source>
</reference>
<dbReference type="Pfam" id="PF07195">
    <property type="entry name" value="FliD_C"/>
    <property type="match status" value="1"/>
</dbReference>
<dbReference type="InterPro" id="IPR040026">
    <property type="entry name" value="FliD"/>
</dbReference>
<keyword evidence="4 5" id="KW-0975">Bacterial flagellum</keyword>
<evidence type="ECO:0000256" key="5">
    <source>
        <dbReference type="RuleBase" id="RU362066"/>
    </source>
</evidence>
<keyword evidence="9" id="KW-1185">Reference proteome</keyword>
<sequence>MASIVSSTGSSGLPIDSLVSAMMTSAQQPITQIKTQVSTYNAKLSAYGTLKSGLSTFQTALDGLSSAGKFNAQSVTLTDSNSISATANGSATNGNHSISVSQLATSQRITTSAYSDASTTFGTGSLKISFGTYTPANGSTAASFTANSSKNAITVNIDSSNNTLSGIRDAINAQNASVTASIVNDGTGNRLVITSMDTGAANSLKIDVTDNDGNNTDGSGLSTFAYDPTASSGSGKNLSELQAAQNALLTVDGLSISKASNTITDVIEGVTLNLKAVTSTPNAMTIATDNSAIKSSVQSFVDAYNKLNTSLRSLTKFVDGGSSANGPLLGDSVARDVSVKLGLMMSRISPTASTYRTLSDIGVTVGDGGVMTLDDTKFQKAMANSPSDVAKIFSPSASSTDPLVSFVSSGDKTVSGTYAVNISQAGSSSQDVAGTLNGVNAIGSGNTLTGAFGQNSAGLKLSILGAATGDRGTVTFNRGLIGEFSSMLDSWLDSDAALATRTDGLQSSIKSLNKKADDLSAKLPSLEASYRAQYAKLDALLSSMQTQSSALTQQLSAISKNS</sequence>
<organism evidence="8 9">
    <name type="scientific">Methylophilus glucosoxydans</name>
    <dbReference type="NCBI Taxonomy" id="752553"/>
    <lineage>
        <taxon>Bacteria</taxon>
        <taxon>Pseudomonadati</taxon>
        <taxon>Pseudomonadota</taxon>
        <taxon>Betaproteobacteria</taxon>
        <taxon>Nitrosomonadales</taxon>
        <taxon>Methylophilaceae</taxon>
        <taxon>Methylophilus</taxon>
    </lineage>
</organism>
<evidence type="ECO:0000313" key="8">
    <source>
        <dbReference type="EMBL" id="MFD0930408.1"/>
    </source>
</evidence>
<comment type="similarity">
    <text evidence="1 5">Belongs to the FliD family.</text>
</comment>
<accession>A0ABW3GJ14</accession>
<feature type="domain" description="Flagellar hook-associated protein 2 N-terminal" evidence="6">
    <location>
        <begin position="11"/>
        <end position="107"/>
    </location>
</feature>
<evidence type="ECO:0000256" key="2">
    <source>
        <dbReference type="ARBA" id="ARBA00011255"/>
    </source>
</evidence>
<comment type="function">
    <text evidence="5">Required for morphogenesis and for the elongation of the flagellar filament by facilitating polymerization of the flagellin monomers at the tip of growing filament. Forms a capping structure, which prevents flagellin subunits (transported through the central channel of the flagellum) from leaking out without polymerization at the distal end.</text>
</comment>
<gene>
    <name evidence="8" type="primary">fliD</name>
    <name evidence="8" type="ORF">ACFQ1T_11530</name>
</gene>
<evidence type="ECO:0000259" key="6">
    <source>
        <dbReference type="Pfam" id="PF02465"/>
    </source>
</evidence>
<dbReference type="InterPro" id="IPR003481">
    <property type="entry name" value="FliD_N"/>
</dbReference>
<evidence type="ECO:0000256" key="4">
    <source>
        <dbReference type="ARBA" id="ARBA00023143"/>
    </source>
</evidence>
<keyword evidence="3" id="KW-0175">Coiled coil</keyword>
<feature type="domain" description="Flagellar hook-associated protein 2 C-terminal" evidence="7">
    <location>
        <begin position="244"/>
        <end position="545"/>
    </location>
</feature>
<protein>
    <recommendedName>
        <fullName evidence="5">Flagellar hook-associated protein 2</fullName>
        <shortName evidence="5">HAP2</shortName>
    </recommendedName>
    <alternativeName>
        <fullName evidence="5">Flagellar cap protein</fullName>
    </alternativeName>
</protein>
<dbReference type="EMBL" id="JBHTJW010000002">
    <property type="protein sequence ID" value="MFD0930408.1"/>
    <property type="molecule type" value="Genomic_DNA"/>
</dbReference>
<evidence type="ECO:0000256" key="1">
    <source>
        <dbReference type="ARBA" id="ARBA00009764"/>
    </source>
</evidence>
<comment type="subunit">
    <text evidence="2 5">Homopentamer.</text>
</comment>
<keyword evidence="5" id="KW-0964">Secreted</keyword>
<dbReference type="PANTHER" id="PTHR30288">
    <property type="entry name" value="FLAGELLAR CAP/ASSEMBLY PROTEIN FLID"/>
    <property type="match status" value="1"/>
</dbReference>
<comment type="caution">
    <text evidence="8">The sequence shown here is derived from an EMBL/GenBank/DDBJ whole genome shotgun (WGS) entry which is preliminary data.</text>
</comment>
<proteinExistence type="inferred from homology"/>